<name>A0A3D8R382_9HELO</name>
<feature type="compositionally biased region" description="Basic and acidic residues" evidence="2">
    <location>
        <begin position="189"/>
        <end position="204"/>
    </location>
</feature>
<evidence type="ECO:0000256" key="2">
    <source>
        <dbReference type="SAM" id="MobiDB-lite"/>
    </source>
</evidence>
<evidence type="ECO:0000313" key="4">
    <source>
        <dbReference type="EMBL" id="RDW68418.1"/>
    </source>
</evidence>
<protein>
    <recommendedName>
        <fullName evidence="3">C2H2-type domain-containing protein</fullName>
    </recommendedName>
</protein>
<dbReference type="GO" id="GO:0008270">
    <property type="term" value="F:zinc ion binding"/>
    <property type="evidence" value="ECO:0007669"/>
    <property type="project" value="UniProtKB-KW"/>
</dbReference>
<dbReference type="PROSITE" id="PS50157">
    <property type="entry name" value="ZINC_FINGER_C2H2_2"/>
    <property type="match status" value="1"/>
</dbReference>
<reference evidence="4 5" key="1">
    <citation type="journal article" date="2018" name="IMA Fungus">
        <title>IMA Genome-F 9: Draft genome sequence of Annulohypoxylon stygium, Aspergillus mulundensis, Berkeleyomyces basicola (syn. Thielaviopsis basicola), Ceratocystis smalleyi, two Cercospora beticola strains, Coleophoma cylindrospora, Fusarium fracticaudum, Phialophora cf. hyalina, and Morchella septimelata.</title>
        <authorList>
            <person name="Wingfield B.D."/>
            <person name="Bills G.F."/>
            <person name="Dong Y."/>
            <person name="Huang W."/>
            <person name="Nel W.J."/>
            <person name="Swalarsk-Parry B.S."/>
            <person name="Vaghefi N."/>
            <person name="Wilken P.M."/>
            <person name="An Z."/>
            <person name="de Beer Z.W."/>
            <person name="De Vos L."/>
            <person name="Chen L."/>
            <person name="Duong T.A."/>
            <person name="Gao Y."/>
            <person name="Hammerbacher A."/>
            <person name="Kikkert J.R."/>
            <person name="Li Y."/>
            <person name="Li H."/>
            <person name="Li K."/>
            <person name="Li Q."/>
            <person name="Liu X."/>
            <person name="Ma X."/>
            <person name="Naidoo K."/>
            <person name="Pethybridge S.J."/>
            <person name="Sun J."/>
            <person name="Steenkamp E.T."/>
            <person name="van der Nest M.A."/>
            <person name="van Wyk S."/>
            <person name="Wingfield M.J."/>
            <person name="Xiong C."/>
            <person name="Yue Q."/>
            <person name="Zhang X."/>
        </authorList>
    </citation>
    <scope>NUCLEOTIDE SEQUENCE [LARGE SCALE GENOMIC DNA]</scope>
    <source>
        <strain evidence="4 5">BP5796</strain>
    </source>
</reference>
<dbReference type="PROSITE" id="PS00028">
    <property type="entry name" value="ZINC_FINGER_C2H2_1"/>
    <property type="match status" value="1"/>
</dbReference>
<evidence type="ECO:0000259" key="3">
    <source>
        <dbReference type="PROSITE" id="PS50157"/>
    </source>
</evidence>
<accession>A0A3D8R382</accession>
<dbReference type="InterPro" id="IPR013087">
    <property type="entry name" value="Znf_C2H2_type"/>
</dbReference>
<feature type="region of interest" description="Disordered" evidence="2">
    <location>
        <begin position="48"/>
        <end position="204"/>
    </location>
</feature>
<evidence type="ECO:0000313" key="5">
    <source>
        <dbReference type="Proteomes" id="UP000256328"/>
    </source>
</evidence>
<keyword evidence="1" id="KW-0479">Metal-binding</keyword>
<keyword evidence="1" id="KW-0863">Zinc-finger</keyword>
<comment type="caution">
    <text evidence="4">The sequence shown here is derived from an EMBL/GenBank/DDBJ whole genome shotgun (WGS) entry which is preliminary data.</text>
</comment>
<feature type="domain" description="C2H2-type" evidence="3">
    <location>
        <begin position="12"/>
        <end position="40"/>
    </location>
</feature>
<dbReference type="Proteomes" id="UP000256328">
    <property type="component" value="Unassembled WGS sequence"/>
</dbReference>
<organism evidence="4 5">
    <name type="scientific">Coleophoma crateriformis</name>
    <dbReference type="NCBI Taxonomy" id="565419"/>
    <lineage>
        <taxon>Eukaryota</taxon>
        <taxon>Fungi</taxon>
        <taxon>Dikarya</taxon>
        <taxon>Ascomycota</taxon>
        <taxon>Pezizomycotina</taxon>
        <taxon>Leotiomycetes</taxon>
        <taxon>Helotiales</taxon>
        <taxon>Dermateaceae</taxon>
        <taxon>Coleophoma</taxon>
    </lineage>
</organism>
<dbReference type="OrthoDB" id="2311693at2759"/>
<gene>
    <name evidence="4" type="ORF">BP5796_09075</name>
</gene>
<keyword evidence="5" id="KW-1185">Reference proteome</keyword>
<evidence type="ECO:0000256" key="1">
    <source>
        <dbReference type="PROSITE-ProRule" id="PRU00042"/>
    </source>
</evidence>
<feature type="compositionally biased region" description="Basic and acidic residues" evidence="2">
    <location>
        <begin position="126"/>
        <end position="145"/>
    </location>
</feature>
<dbReference type="EMBL" id="PDLN01000013">
    <property type="protein sequence ID" value="RDW68418.1"/>
    <property type="molecule type" value="Genomic_DNA"/>
</dbReference>
<proteinExistence type="predicted"/>
<feature type="region of interest" description="Disordered" evidence="2">
    <location>
        <begin position="220"/>
        <end position="245"/>
    </location>
</feature>
<feature type="compositionally biased region" description="Polar residues" evidence="2">
    <location>
        <begin position="58"/>
        <end position="78"/>
    </location>
</feature>
<keyword evidence="1" id="KW-0862">Zinc</keyword>
<dbReference type="Gene3D" id="3.30.160.60">
    <property type="entry name" value="Classic Zinc Finger"/>
    <property type="match status" value="1"/>
</dbReference>
<sequence length="568" mass="64631">MNPKAPDGAKAFVCPECSNSYTKKYNLKVHIMNKHSDSAFDLLQTAAARVKKQDSSADKNGNNSKEANNTLDQLQGASSCEGPYRQDAAGINSGPSKRKRDEESEKAQAATYKRPRVSDGTGKPDLGFRDSRPRTEGSEEAEVQRPRVHQGPPRSLLPPFGSEFKSGNGKRAFSDMNKEDELQNSSKRARVDETSARGRPEDHRQTLVQQRPVVKFKITGNRGQQSKSLNKPAPLSGVLLGEEEPRAPIANRQSRRRYGSPEPAPAIRTETGAWHTCQAKHVDLYSLHTRHHDDHFPNEKIEMEFKIMSSSIDRNATLQKRNILKLKFEDQAFMKDEPSAHPKLVKAVRDIFRVPHHMPIATKLSNPKIVFPDPLIFARGILAYLLRDLIFGNQFFPEQKAWRSTLEHFFPREVAERLCKEHYVIQEQSPGFEELLAAKTEEYAIEFDNIMVTVTGANDEVQADHRRMIRKALETNVKIVQRNHLNYTEIWANYDDRYDPKLHDYKWCDTESDLPPAELKGRRVFMTRHSGLKIELPDEPFYVVFPANVKLQDLETPPPKRPAKGVIA</sequence>
<dbReference type="AlphaFoldDB" id="A0A3D8R382"/>
<feature type="compositionally biased region" description="Basic and acidic residues" evidence="2">
    <location>
        <begin position="172"/>
        <end position="181"/>
    </location>
</feature>